<comment type="caution">
    <text evidence="1">The sequence shown here is derived from an EMBL/GenBank/DDBJ whole genome shotgun (WGS) entry which is preliminary data.</text>
</comment>
<protein>
    <submittedName>
        <fullName evidence="1">Uncharacterized protein</fullName>
    </submittedName>
</protein>
<dbReference type="EMBL" id="MDEC01000019">
    <property type="protein sequence ID" value="PPU62521.1"/>
    <property type="molecule type" value="Genomic_DNA"/>
</dbReference>
<dbReference type="AlphaFoldDB" id="A0A2S7CLT5"/>
<proteinExistence type="predicted"/>
<reference evidence="1 2" key="1">
    <citation type="submission" date="2016-08" db="EMBL/GenBank/DDBJ databases">
        <authorList>
            <person name="Seilhamer J.J."/>
        </authorList>
    </citation>
    <scope>NUCLEOTIDE SEQUENCE [LARGE SCALE GENOMIC DNA]</scope>
    <source>
        <strain evidence="1 2">CFBP4690</strain>
    </source>
</reference>
<evidence type="ECO:0000313" key="2">
    <source>
        <dbReference type="Proteomes" id="UP000237872"/>
    </source>
</evidence>
<gene>
    <name evidence="1" type="ORF">XcodCFBP4690_14185</name>
</gene>
<name>A0A2S7CLT5_9XANT</name>
<dbReference type="Proteomes" id="UP000237872">
    <property type="component" value="Unassembled WGS sequence"/>
</dbReference>
<evidence type="ECO:0000313" key="1">
    <source>
        <dbReference type="EMBL" id="PPU62521.1"/>
    </source>
</evidence>
<sequence length="146" mass="16597">MSRAMSMLGDPEALAGRTYRDVEKQAVLNETNVFKKKSKGALDFAVETGRDVAFGLSSRGEMTSAPAKMPFYKHGYYAGTSVTDSELRHLYRNRDDSGYQQCVQFYSEVHHAGDSPTRHHLEFEQCAPPWEQEPEIWQNYKPKSEG</sequence>
<organism evidence="1 2">
    <name type="scientific">Xanthomonas codiaei</name>
    <dbReference type="NCBI Taxonomy" id="56463"/>
    <lineage>
        <taxon>Bacteria</taxon>
        <taxon>Pseudomonadati</taxon>
        <taxon>Pseudomonadota</taxon>
        <taxon>Gammaproteobacteria</taxon>
        <taxon>Lysobacterales</taxon>
        <taxon>Lysobacteraceae</taxon>
        <taxon>Xanthomonas</taxon>
    </lineage>
</organism>
<accession>A0A2S7CLT5</accession>